<reference evidence="14" key="1">
    <citation type="submission" date="2020-10" db="EMBL/GenBank/DDBJ databases">
        <authorList>
            <person name="Gilroy R."/>
        </authorList>
    </citation>
    <scope>NUCLEOTIDE SEQUENCE</scope>
    <source>
        <strain evidence="14">CHK178-757</strain>
    </source>
</reference>
<dbReference type="InterPro" id="IPR004643">
    <property type="entry name" value="Fe-S_L-Ser_bsu"/>
</dbReference>
<dbReference type="SUPFAM" id="SSF55021">
    <property type="entry name" value="ACT-like"/>
    <property type="match status" value="1"/>
</dbReference>
<dbReference type="PROSITE" id="PS51671">
    <property type="entry name" value="ACT"/>
    <property type="match status" value="1"/>
</dbReference>
<evidence type="ECO:0000256" key="10">
    <source>
        <dbReference type="ARBA" id="ARBA00049406"/>
    </source>
</evidence>
<evidence type="ECO:0000256" key="4">
    <source>
        <dbReference type="ARBA" id="ARBA00022432"/>
    </source>
</evidence>
<dbReference type="AlphaFoldDB" id="A0A9D1F5R7"/>
<protein>
    <recommendedName>
        <fullName evidence="11">L-serine deaminase</fullName>
    </recommendedName>
</protein>
<proteinExistence type="inferred from homology"/>
<evidence type="ECO:0000259" key="13">
    <source>
        <dbReference type="PROSITE" id="PS51671"/>
    </source>
</evidence>
<dbReference type="InterPro" id="IPR029009">
    <property type="entry name" value="ASB_dom_sf"/>
</dbReference>
<keyword evidence="7 11" id="KW-0408">Iron</keyword>
<evidence type="ECO:0000256" key="8">
    <source>
        <dbReference type="ARBA" id="ARBA00023014"/>
    </source>
</evidence>
<dbReference type="SUPFAM" id="SSF143548">
    <property type="entry name" value="Serine metabolism enzymes domain"/>
    <property type="match status" value="1"/>
</dbReference>
<comment type="pathway">
    <text evidence="2 11">Carbohydrate biosynthesis; gluconeogenesis.</text>
</comment>
<evidence type="ECO:0000256" key="9">
    <source>
        <dbReference type="ARBA" id="ARBA00023239"/>
    </source>
</evidence>
<dbReference type="NCBIfam" id="TIGR00719">
    <property type="entry name" value="sda_beta"/>
    <property type="match status" value="1"/>
</dbReference>
<dbReference type="Gene3D" id="3.30.1330.90">
    <property type="entry name" value="D-3-phosphoglycerate dehydrogenase, domain 3"/>
    <property type="match status" value="1"/>
</dbReference>
<evidence type="ECO:0000256" key="11">
    <source>
        <dbReference type="PIRNR" id="PIRNR036692"/>
    </source>
</evidence>
<organism evidence="14 15">
    <name type="scientific">Candidatus Scybalocola faecigallinarum</name>
    <dbReference type="NCBI Taxonomy" id="2840941"/>
    <lineage>
        <taxon>Bacteria</taxon>
        <taxon>Bacillati</taxon>
        <taxon>Bacillota</taxon>
        <taxon>Clostridia</taxon>
        <taxon>Lachnospirales</taxon>
        <taxon>Lachnospiraceae</taxon>
        <taxon>Lachnospiraceae incertae sedis</taxon>
        <taxon>Candidatus Scybalocola (ex Gilroy et al. 2021)</taxon>
    </lineage>
</organism>
<keyword evidence="8 11" id="KW-0411">Iron-sulfur</keyword>
<dbReference type="EMBL" id="DVIT01000038">
    <property type="protein sequence ID" value="HIS47989.1"/>
    <property type="molecule type" value="Genomic_DNA"/>
</dbReference>
<dbReference type="Proteomes" id="UP000823927">
    <property type="component" value="Unassembled WGS sequence"/>
</dbReference>
<dbReference type="GO" id="GO:0003941">
    <property type="term" value="F:L-serine ammonia-lyase activity"/>
    <property type="evidence" value="ECO:0007669"/>
    <property type="project" value="UniProtKB-UniRule"/>
</dbReference>
<evidence type="ECO:0000313" key="15">
    <source>
        <dbReference type="Proteomes" id="UP000823927"/>
    </source>
</evidence>
<keyword evidence="5 11" id="KW-0004">4Fe-4S</keyword>
<evidence type="ECO:0000256" key="5">
    <source>
        <dbReference type="ARBA" id="ARBA00022485"/>
    </source>
</evidence>
<evidence type="ECO:0000256" key="2">
    <source>
        <dbReference type="ARBA" id="ARBA00004742"/>
    </source>
</evidence>
<gene>
    <name evidence="14" type="primary">sdaAB</name>
    <name evidence="14" type="ORF">IAB46_10660</name>
</gene>
<accession>A0A9D1F5R7</accession>
<comment type="cofactor">
    <cofactor evidence="1 12">
        <name>[4Fe-4S] cluster</name>
        <dbReference type="ChEBI" id="CHEBI:49883"/>
    </cofactor>
</comment>
<dbReference type="GO" id="GO:0051539">
    <property type="term" value="F:4 iron, 4 sulfur cluster binding"/>
    <property type="evidence" value="ECO:0007669"/>
    <property type="project" value="UniProtKB-UniRule"/>
</dbReference>
<dbReference type="InterPro" id="IPR005131">
    <property type="entry name" value="Ser_deHydtase_bsu"/>
</dbReference>
<dbReference type="CDD" id="cd04903">
    <property type="entry name" value="ACT_LSD"/>
    <property type="match status" value="1"/>
</dbReference>
<dbReference type="PANTHER" id="PTHR30182">
    <property type="entry name" value="L-SERINE DEHYDRATASE"/>
    <property type="match status" value="1"/>
</dbReference>
<evidence type="ECO:0000256" key="1">
    <source>
        <dbReference type="ARBA" id="ARBA00001966"/>
    </source>
</evidence>
<evidence type="ECO:0000256" key="7">
    <source>
        <dbReference type="ARBA" id="ARBA00023004"/>
    </source>
</evidence>
<dbReference type="InterPro" id="IPR045865">
    <property type="entry name" value="ACT-like_dom_sf"/>
</dbReference>
<evidence type="ECO:0000256" key="6">
    <source>
        <dbReference type="ARBA" id="ARBA00022723"/>
    </source>
</evidence>
<name>A0A9D1F5R7_9FIRM</name>
<comment type="similarity">
    <text evidence="3 11 12">Belongs to the iron-sulfur dependent L-serine dehydratase family.</text>
</comment>
<dbReference type="Pfam" id="PF01842">
    <property type="entry name" value="ACT"/>
    <property type="match status" value="1"/>
</dbReference>
<evidence type="ECO:0000256" key="3">
    <source>
        <dbReference type="ARBA" id="ARBA00008636"/>
    </source>
</evidence>
<comment type="catalytic activity">
    <reaction evidence="10 11 12">
        <text>L-serine = pyruvate + NH4(+)</text>
        <dbReference type="Rhea" id="RHEA:19169"/>
        <dbReference type="ChEBI" id="CHEBI:15361"/>
        <dbReference type="ChEBI" id="CHEBI:28938"/>
        <dbReference type="ChEBI" id="CHEBI:33384"/>
        <dbReference type="EC" id="4.3.1.17"/>
    </reaction>
</comment>
<dbReference type="InterPro" id="IPR051318">
    <property type="entry name" value="Fe-S_L-Ser"/>
</dbReference>
<evidence type="ECO:0000313" key="14">
    <source>
        <dbReference type="EMBL" id="HIS47989.1"/>
    </source>
</evidence>
<evidence type="ECO:0000256" key="12">
    <source>
        <dbReference type="RuleBase" id="RU366059"/>
    </source>
</evidence>
<keyword evidence="4 11" id="KW-0312">Gluconeogenesis</keyword>
<reference evidence="14" key="2">
    <citation type="journal article" date="2021" name="PeerJ">
        <title>Extensive microbial diversity within the chicken gut microbiome revealed by metagenomics and culture.</title>
        <authorList>
            <person name="Gilroy R."/>
            <person name="Ravi A."/>
            <person name="Getino M."/>
            <person name="Pursley I."/>
            <person name="Horton D.L."/>
            <person name="Alikhan N.F."/>
            <person name="Baker D."/>
            <person name="Gharbi K."/>
            <person name="Hall N."/>
            <person name="Watson M."/>
            <person name="Adriaenssens E.M."/>
            <person name="Foster-Nyarko E."/>
            <person name="Jarju S."/>
            <person name="Secka A."/>
            <person name="Antonio M."/>
            <person name="Oren A."/>
            <person name="Chaudhuri R.R."/>
            <person name="La Ragione R."/>
            <person name="Hildebrand F."/>
            <person name="Pallen M.J."/>
        </authorList>
    </citation>
    <scope>NUCLEOTIDE SEQUENCE</scope>
    <source>
        <strain evidence="14">CHK178-757</strain>
    </source>
</reference>
<dbReference type="Gene3D" id="3.30.70.260">
    <property type="match status" value="1"/>
</dbReference>
<keyword evidence="9 11" id="KW-0456">Lyase</keyword>
<dbReference type="PANTHER" id="PTHR30182:SF12">
    <property type="entry name" value="L-SERINE DEHYDRATASE, BETA CHAIN-RELATED"/>
    <property type="match status" value="1"/>
</dbReference>
<dbReference type="Pfam" id="PF03315">
    <property type="entry name" value="SDH_beta"/>
    <property type="match status" value="1"/>
</dbReference>
<sequence>MDISIFEVLGPVMIGPSSSHTAGAARLARISAVIAGKPFSKVTFGLHGSFAHTYKGHGTDMALLGGVLGIREDDERLRDAYEIAKERGLEYEFYEKELENVHENSVLITFYCCDGSVANIVGSSIGGGQINICRINEFDTEFHAQAATLLISHYDHKGVISKISGILSEADVNIAVMKLNRRSKGDVAFCTIETDDEIGENVVSRIREIEDVITVRALELTQ</sequence>
<dbReference type="PIRSF" id="PIRSF036692">
    <property type="entry name" value="SDH_B"/>
    <property type="match status" value="1"/>
</dbReference>
<dbReference type="GO" id="GO:0006094">
    <property type="term" value="P:gluconeogenesis"/>
    <property type="evidence" value="ECO:0007669"/>
    <property type="project" value="UniProtKB-UniRule"/>
</dbReference>
<feature type="domain" description="ACT" evidence="13">
    <location>
        <begin position="148"/>
        <end position="220"/>
    </location>
</feature>
<comment type="caution">
    <text evidence="14">The sequence shown here is derived from an EMBL/GenBank/DDBJ whole genome shotgun (WGS) entry which is preliminary data.</text>
</comment>
<dbReference type="GO" id="GO:0046872">
    <property type="term" value="F:metal ion binding"/>
    <property type="evidence" value="ECO:0007669"/>
    <property type="project" value="UniProtKB-UniRule"/>
</dbReference>
<keyword evidence="6 11" id="KW-0479">Metal-binding</keyword>
<dbReference type="InterPro" id="IPR002912">
    <property type="entry name" value="ACT_dom"/>
</dbReference>